<reference evidence="2" key="1">
    <citation type="journal article" date="2023" name="Science">
        <title>Genome structures resolve the early diversification of teleost fishes.</title>
        <authorList>
            <person name="Parey E."/>
            <person name="Louis A."/>
            <person name="Montfort J."/>
            <person name="Bouchez O."/>
            <person name="Roques C."/>
            <person name="Iampietro C."/>
            <person name="Lluch J."/>
            <person name="Castinel A."/>
            <person name="Donnadieu C."/>
            <person name="Desvignes T."/>
            <person name="Floi Bucao C."/>
            <person name="Jouanno E."/>
            <person name="Wen M."/>
            <person name="Mejri S."/>
            <person name="Dirks R."/>
            <person name="Jansen H."/>
            <person name="Henkel C."/>
            <person name="Chen W.J."/>
            <person name="Zahm M."/>
            <person name="Cabau C."/>
            <person name="Klopp C."/>
            <person name="Thompson A.W."/>
            <person name="Robinson-Rechavi M."/>
            <person name="Braasch I."/>
            <person name="Lecointre G."/>
            <person name="Bobe J."/>
            <person name="Postlethwait J.H."/>
            <person name="Berthelot C."/>
            <person name="Roest Crollius H."/>
            <person name="Guiguen Y."/>
        </authorList>
    </citation>
    <scope>NUCLEOTIDE SEQUENCE</scope>
    <source>
        <strain evidence="2">NC1722</strain>
    </source>
</reference>
<feature type="compositionally biased region" description="Polar residues" evidence="1">
    <location>
        <begin position="63"/>
        <end position="74"/>
    </location>
</feature>
<dbReference type="AlphaFoldDB" id="A0AAD7SD02"/>
<gene>
    <name evidence="2" type="ORF">AAFF_G00396980</name>
</gene>
<evidence type="ECO:0000313" key="2">
    <source>
        <dbReference type="EMBL" id="KAJ8400315.1"/>
    </source>
</evidence>
<name>A0AAD7SD02_9TELE</name>
<comment type="caution">
    <text evidence="2">The sequence shown here is derived from an EMBL/GenBank/DDBJ whole genome shotgun (WGS) entry which is preliminary data.</text>
</comment>
<evidence type="ECO:0000256" key="1">
    <source>
        <dbReference type="SAM" id="MobiDB-lite"/>
    </source>
</evidence>
<dbReference type="Proteomes" id="UP001221898">
    <property type="component" value="Unassembled WGS sequence"/>
</dbReference>
<keyword evidence="3" id="KW-1185">Reference proteome</keyword>
<sequence>MYHSTTGIGPVDPTAAGKTGVKEFHSEALIKPPFVRERPPLAPLQKRTPMSIYAPSDAYVKPSSENCSTQNSSAVRPADRPSKTGLVDTKITGGRPRVNTHSSHNISMLHAPHHSQLSHGYSQNSLHRSVSQLISMQDKKSLMEDGPWDPGVQGRDSGMLADDEEFVDAIKGFSAVRNEHTMFTDTHL</sequence>
<evidence type="ECO:0000313" key="3">
    <source>
        <dbReference type="Proteomes" id="UP001221898"/>
    </source>
</evidence>
<protein>
    <submittedName>
        <fullName evidence="2">Uncharacterized protein</fullName>
    </submittedName>
</protein>
<proteinExistence type="predicted"/>
<organism evidence="2 3">
    <name type="scientific">Aldrovandia affinis</name>
    <dbReference type="NCBI Taxonomy" id="143900"/>
    <lineage>
        <taxon>Eukaryota</taxon>
        <taxon>Metazoa</taxon>
        <taxon>Chordata</taxon>
        <taxon>Craniata</taxon>
        <taxon>Vertebrata</taxon>
        <taxon>Euteleostomi</taxon>
        <taxon>Actinopterygii</taxon>
        <taxon>Neopterygii</taxon>
        <taxon>Teleostei</taxon>
        <taxon>Notacanthiformes</taxon>
        <taxon>Halosauridae</taxon>
        <taxon>Aldrovandia</taxon>
    </lineage>
</organism>
<dbReference type="EMBL" id="JAINUG010000077">
    <property type="protein sequence ID" value="KAJ8400315.1"/>
    <property type="molecule type" value="Genomic_DNA"/>
</dbReference>
<accession>A0AAD7SD02</accession>
<feature type="region of interest" description="Disordered" evidence="1">
    <location>
        <begin position="62"/>
        <end position="87"/>
    </location>
</feature>